<sequence>MAAPEYGIIDDVSSYVGVRVDGFKEDPDQLEVHTNSVHFTIYKNRGYRIYDTDDVEHGFCQHVNTVSFICGGDGRSGYGEVLVLHCNSDDYTAQVLNG</sequence>
<organism evidence="1 2">
    <name type="scientific">Apiospora kogelbergensis</name>
    <dbReference type="NCBI Taxonomy" id="1337665"/>
    <lineage>
        <taxon>Eukaryota</taxon>
        <taxon>Fungi</taxon>
        <taxon>Dikarya</taxon>
        <taxon>Ascomycota</taxon>
        <taxon>Pezizomycotina</taxon>
        <taxon>Sordariomycetes</taxon>
        <taxon>Xylariomycetidae</taxon>
        <taxon>Amphisphaeriales</taxon>
        <taxon>Apiosporaceae</taxon>
        <taxon>Apiospora</taxon>
    </lineage>
</organism>
<name>A0AAW0QPS5_9PEZI</name>
<accession>A0AAW0QPS5</accession>
<keyword evidence="2" id="KW-1185">Reference proteome</keyword>
<evidence type="ECO:0000313" key="1">
    <source>
        <dbReference type="EMBL" id="KAK8101436.1"/>
    </source>
</evidence>
<evidence type="ECO:0000313" key="2">
    <source>
        <dbReference type="Proteomes" id="UP001392437"/>
    </source>
</evidence>
<comment type="caution">
    <text evidence="1">The sequence shown here is derived from an EMBL/GenBank/DDBJ whole genome shotgun (WGS) entry which is preliminary data.</text>
</comment>
<proteinExistence type="predicted"/>
<gene>
    <name evidence="1" type="ORF">PG999_011810</name>
</gene>
<protein>
    <submittedName>
        <fullName evidence="1">Uncharacterized protein</fullName>
    </submittedName>
</protein>
<dbReference type="AlphaFoldDB" id="A0AAW0QPS5"/>
<reference evidence="1 2" key="1">
    <citation type="submission" date="2023-01" db="EMBL/GenBank/DDBJ databases">
        <title>Analysis of 21 Apiospora genomes using comparative genomics revels a genus with tremendous synthesis potential of carbohydrate active enzymes and secondary metabolites.</title>
        <authorList>
            <person name="Sorensen T."/>
        </authorList>
    </citation>
    <scope>NUCLEOTIDE SEQUENCE [LARGE SCALE GENOMIC DNA]</scope>
    <source>
        <strain evidence="1 2">CBS 117206</strain>
    </source>
</reference>
<dbReference type="Proteomes" id="UP001392437">
    <property type="component" value="Unassembled WGS sequence"/>
</dbReference>
<dbReference type="EMBL" id="JAQQWP010000009">
    <property type="protein sequence ID" value="KAK8101436.1"/>
    <property type="molecule type" value="Genomic_DNA"/>
</dbReference>